<proteinExistence type="predicted"/>
<comment type="caution">
    <text evidence="1">The sequence shown here is derived from an EMBL/GenBank/DDBJ whole genome shotgun (WGS) entry which is preliminary data.</text>
</comment>
<sequence>SQFLAFRVVGVVSQKAVSSRLGFEARLASCTPELFVAPARDPFASVGRLVQTDIK</sequence>
<feature type="non-terminal residue" evidence="1">
    <location>
        <position position="1"/>
    </location>
</feature>
<accession>A0A392TR25</accession>
<dbReference type="AlphaFoldDB" id="A0A392TR25"/>
<evidence type="ECO:0000313" key="1">
    <source>
        <dbReference type="EMBL" id="MCI62295.1"/>
    </source>
</evidence>
<organism evidence="1 2">
    <name type="scientific">Trifolium medium</name>
    <dbReference type="NCBI Taxonomy" id="97028"/>
    <lineage>
        <taxon>Eukaryota</taxon>
        <taxon>Viridiplantae</taxon>
        <taxon>Streptophyta</taxon>
        <taxon>Embryophyta</taxon>
        <taxon>Tracheophyta</taxon>
        <taxon>Spermatophyta</taxon>
        <taxon>Magnoliopsida</taxon>
        <taxon>eudicotyledons</taxon>
        <taxon>Gunneridae</taxon>
        <taxon>Pentapetalae</taxon>
        <taxon>rosids</taxon>
        <taxon>fabids</taxon>
        <taxon>Fabales</taxon>
        <taxon>Fabaceae</taxon>
        <taxon>Papilionoideae</taxon>
        <taxon>50 kb inversion clade</taxon>
        <taxon>NPAAA clade</taxon>
        <taxon>Hologalegina</taxon>
        <taxon>IRL clade</taxon>
        <taxon>Trifolieae</taxon>
        <taxon>Trifolium</taxon>
    </lineage>
</organism>
<dbReference type="EMBL" id="LXQA010616460">
    <property type="protein sequence ID" value="MCI62295.1"/>
    <property type="molecule type" value="Genomic_DNA"/>
</dbReference>
<protein>
    <submittedName>
        <fullName evidence="1">Uncharacterized protein</fullName>
    </submittedName>
</protein>
<name>A0A392TR25_9FABA</name>
<reference evidence="1 2" key="1">
    <citation type="journal article" date="2018" name="Front. Plant Sci.">
        <title>Red Clover (Trifolium pratense) and Zigzag Clover (T. medium) - A Picture of Genomic Similarities and Differences.</title>
        <authorList>
            <person name="Dluhosova J."/>
            <person name="Istvanek J."/>
            <person name="Nedelnik J."/>
            <person name="Repkova J."/>
        </authorList>
    </citation>
    <scope>NUCLEOTIDE SEQUENCE [LARGE SCALE GENOMIC DNA]</scope>
    <source>
        <strain evidence="2">cv. 10/8</strain>
        <tissue evidence="1">Leaf</tissue>
    </source>
</reference>
<feature type="non-terminal residue" evidence="1">
    <location>
        <position position="55"/>
    </location>
</feature>
<evidence type="ECO:0000313" key="2">
    <source>
        <dbReference type="Proteomes" id="UP000265520"/>
    </source>
</evidence>
<dbReference type="Proteomes" id="UP000265520">
    <property type="component" value="Unassembled WGS sequence"/>
</dbReference>
<keyword evidence="2" id="KW-1185">Reference proteome</keyword>